<feature type="transmembrane region" description="Helical" evidence="6">
    <location>
        <begin position="535"/>
        <end position="556"/>
    </location>
</feature>
<keyword evidence="2" id="KW-1003">Cell membrane</keyword>
<dbReference type="EMBL" id="CP042913">
    <property type="protein sequence ID" value="QEG36481.1"/>
    <property type="molecule type" value="Genomic_DNA"/>
</dbReference>
<dbReference type="KEGG" id="bgok:Pr1d_37950"/>
<proteinExistence type="predicted"/>
<keyword evidence="9" id="KW-1185">Reference proteome</keyword>
<feature type="transmembrane region" description="Helical" evidence="6">
    <location>
        <begin position="310"/>
        <end position="328"/>
    </location>
</feature>
<keyword evidence="5 6" id="KW-0472">Membrane</keyword>
<accession>A0A5B9QQS9</accession>
<feature type="transmembrane region" description="Helical" evidence="6">
    <location>
        <begin position="423"/>
        <end position="448"/>
    </location>
</feature>
<evidence type="ECO:0000256" key="4">
    <source>
        <dbReference type="ARBA" id="ARBA00022989"/>
    </source>
</evidence>
<feature type="transmembrane region" description="Helical" evidence="6">
    <location>
        <begin position="31"/>
        <end position="51"/>
    </location>
</feature>
<reference evidence="8 9" key="1">
    <citation type="submission" date="2019-08" db="EMBL/GenBank/DDBJ databases">
        <title>Deep-cultivation of Planctomycetes and their phenomic and genomic characterization uncovers novel biology.</title>
        <authorList>
            <person name="Wiegand S."/>
            <person name="Jogler M."/>
            <person name="Boedeker C."/>
            <person name="Pinto D."/>
            <person name="Vollmers J."/>
            <person name="Rivas-Marin E."/>
            <person name="Kohn T."/>
            <person name="Peeters S.H."/>
            <person name="Heuer A."/>
            <person name="Rast P."/>
            <person name="Oberbeckmann S."/>
            <person name="Bunk B."/>
            <person name="Jeske O."/>
            <person name="Meyerdierks A."/>
            <person name="Storesund J.E."/>
            <person name="Kallscheuer N."/>
            <person name="Luecker S."/>
            <person name="Lage O.M."/>
            <person name="Pohl T."/>
            <person name="Merkel B.J."/>
            <person name="Hornburger P."/>
            <person name="Mueller R.-W."/>
            <person name="Bruemmer F."/>
            <person name="Labrenz M."/>
            <person name="Spormann A.M."/>
            <person name="Op den Camp H."/>
            <person name="Overmann J."/>
            <person name="Amann R."/>
            <person name="Jetten M.S.M."/>
            <person name="Mascher T."/>
            <person name="Medema M.H."/>
            <person name="Devos D.P."/>
            <person name="Kaster A.-K."/>
            <person name="Ovreas L."/>
            <person name="Rohde M."/>
            <person name="Galperin M.Y."/>
            <person name="Jogler C."/>
        </authorList>
    </citation>
    <scope>NUCLEOTIDE SEQUENCE [LARGE SCALE GENOMIC DNA]</scope>
    <source>
        <strain evidence="8 9">Pr1d</strain>
    </source>
</reference>
<evidence type="ECO:0000256" key="2">
    <source>
        <dbReference type="ARBA" id="ARBA00022475"/>
    </source>
</evidence>
<comment type="subcellular location">
    <subcellularLocation>
        <location evidence="1">Cell membrane</location>
        <topology evidence="1">Multi-pass membrane protein</topology>
    </subcellularLocation>
</comment>
<evidence type="ECO:0000256" key="1">
    <source>
        <dbReference type="ARBA" id="ARBA00004651"/>
    </source>
</evidence>
<feature type="transmembrane region" description="Helical" evidence="6">
    <location>
        <begin position="6"/>
        <end position="24"/>
    </location>
</feature>
<evidence type="ECO:0000256" key="5">
    <source>
        <dbReference type="ARBA" id="ARBA00023136"/>
    </source>
</evidence>
<dbReference type="AlphaFoldDB" id="A0A5B9QQS9"/>
<feature type="domain" description="Na+/H+ antiporter NhaC-like C-terminal" evidence="7">
    <location>
        <begin position="416"/>
        <end position="526"/>
    </location>
</feature>
<dbReference type="Proteomes" id="UP000323917">
    <property type="component" value="Chromosome"/>
</dbReference>
<dbReference type="PANTHER" id="PTHR43478:SF1">
    <property type="entry name" value="NA+_H+ ANTIPORTER NHAC-LIKE C-TERMINAL DOMAIN-CONTAINING PROTEIN"/>
    <property type="match status" value="1"/>
</dbReference>
<evidence type="ECO:0000256" key="6">
    <source>
        <dbReference type="SAM" id="Phobius"/>
    </source>
</evidence>
<evidence type="ECO:0000313" key="8">
    <source>
        <dbReference type="EMBL" id="QEG36481.1"/>
    </source>
</evidence>
<evidence type="ECO:0000259" key="7">
    <source>
        <dbReference type="Pfam" id="PF03553"/>
    </source>
</evidence>
<keyword evidence="4 6" id="KW-1133">Transmembrane helix</keyword>
<evidence type="ECO:0000256" key="3">
    <source>
        <dbReference type="ARBA" id="ARBA00022692"/>
    </source>
</evidence>
<gene>
    <name evidence="8" type="primary">mleN</name>
    <name evidence="8" type="ORF">Pr1d_37950</name>
</gene>
<feature type="transmembrane region" description="Helical" evidence="6">
    <location>
        <begin position="509"/>
        <end position="529"/>
    </location>
</feature>
<feature type="transmembrane region" description="Helical" evidence="6">
    <location>
        <begin position="203"/>
        <end position="223"/>
    </location>
</feature>
<feature type="domain" description="Na+/H+ antiporter NhaC-like C-terminal" evidence="7">
    <location>
        <begin position="160"/>
        <end position="362"/>
    </location>
</feature>
<organism evidence="8 9">
    <name type="scientific">Bythopirellula goksoeyrii</name>
    <dbReference type="NCBI Taxonomy" id="1400387"/>
    <lineage>
        <taxon>Bacteria</taxon>
        <taxon>Pseudomonadati</taxon>
        <taxon>Planctomycetota</taxon>
        <taxon>Planctomycetia</taxon>
        <taxon>Pirellulales</taxon>
        <taxon>Lacipirellulaceae</taxon>
        <taxon>Bythopirellula</taxon>
    </lineage>
</organism>
<feature type="transmembrane region" description="Helical" evidence="6">
    <location>
        <begin position="71"/>
        <end position="89"/>
    </location>
</feature>
<feature type="transmembrane region" description="Helical" evidence="6">
    <location>
        <begin position="468"/>
        <end position="488"/>
    </location>
</feature>
<keyword evidence="3 6" id="KW-0812">Transmembrane</keyword>
<dbReference type="GO" id="GO:0005886">
    <property type="term" value="C:plasma membrane"/>
    <property type="evidence" value="ECO:0007669"/>
    <property type="project" value="UniProtKB-SubCell"/>
</dbReference>
<dbReference type="Pfam" id="PF03553">
    <property type="entry name" value="Na_H_antiporter"/>
    <property type="match status" value="2"/>
</dbReference>
<dbReference type="PANTHER" id="PTHR43478">
    <property type="entry name" value="NA+/H+ ANTIPORTER-RELATED"/>
    <property type="match status" value="1"/>
</dbReference>
<name>A0A5B9QQS9_9BACT</name>
<evidence type="ECO:0000313" key="9">
    <source>
        <dbReference type="Proteomes" id="UP000323917"/>
    </source>
</evidence>
<dbReference type="InterPro" id="IPR018461">
    <property type="entry name" value="Na/H_Antiport_NhaC-like_C"/>
</dbReference>
<feature type="transmembrane region" description="Helical" evidence="6">
    <location>
        <begin position="261"/>
        <end position="280"/>
    </location>
</feature>
<protein>
    <submittedName>
        <fullName evidence="8">Malate-2H(+)/Na(+)-lactate antiporter</fullName>
    </submittedName>
</protein>
<dbReference type="RefSeq" id="WP_148074820.1">
    <property type="nucleotide sequence ID" value="NZ_CP042913.1"/>
</dbReference>
<dbReference type="OrthoDB" id="9762978at2"/>
<sequence length="562" mass="60217">MTTHPYGWLSILPPLVAIVLAITTRRATLSLVVGLFCGVLVTKGGHLGLAVHDLFEVHLWPTFIDPGKLRVFSFTLMMGAMIGVICYCGGMKGLIGLISPFAKTRRGGQLVTWLLGLLIFFDDYANSILLGNTLRPLCDRLKISREKLAYLVDSTAAPVAGISLLSTWVAVEIDYVREGIEALGTSTELTAIDLFLGSIPYRFYVLISLVLVPLVALTGRDFGPMLKAERRRLRSTLDEEAKLHPFDELNEHDREGISARWYNAVLPIVSTLLVVMGLLYSTGLQSLDLAPGDPTPKLRDILGAADSSLALQYGALVGLVLAVVLALVQRLATEKEIMRAMGQGAKVVLPAIAILWCASSLSRMTGSRAVDGTMSTTPYEFKSHRLYTGEFLTQFLVAEEDDTGPSASSDKLTTFTRLMPTTVFILAAILSFATGTSFGTMGILLPIVVSLTHSLLGGDSGELPVGNAILLASVGGVLAGAVFGDHCSPISDTTILSSQASGCDHMAHVITQLPYALLVGTITILFGTLPLGWGFSVWLLLPLQIVALCVAMAFFGRDSETS</sequence>